<geneLocation type="plasmid" evidence="1 2">
    <name>pAtCFBP5507a</name>
</geneLocation>
<name>A0A4Z1R069_9HYPH</name>
<dbReference type="Proteomes" id="UP000298735">
    <property type="component" value="Plasmid pAtCFBP5507a"/>
</dbReference>
<dbReference type="EMBL" id="CP109970">
    <property type="protein sequence ID" value="UYZ11006.1"/>
    <property type="molecule type" value="Genomic_DNA"/>
</dbReference>
<dbReference type="PANTHER" id="PTHR39166">
    <property type="entry name" value="BLL1166 PROTEIN"/>
    <property type="match status" value="1"/>
</dbReference>
<dbReference type="KEGG" id="asal:CFBP5507_24560"/>
<dbReference type="Pfam" id="PF06042">
    <property type="entry name" value="NTP_transf_6"/>
    <property type="match status" value="1"/>
</dbReference>
<evidence type="ECO:0000313" key="2">
    <source>
        <dbReference type="Proteomes" id="UP000298735"/>
    </source>
</evidence>
<organism evidence="1 2">
    <name type="scientific">Agrobacterium salinitolerans</name>
    <dbReference type="NCBI Taxonomy" id="1183413"/>
    <lineage>
        <taxon>Bacteria</taxon>
        <taxon>Pseudomonadati</taxon>
        <taxon>Pseudomonadota</taxon>
        <taxon>Alphaproteobacteria</taxon>
        <taxon>Hyphomicrobiales</taxon>
        <taxon>Rhizobiaceae</taxon>
        <taxon>Rhizobium/Agrobacterium group</taxon>
        <taxon>Agrobacterium</taxon>
    </lineage>
</organism>
<reference evidence="1" key="1">
    <citation type="submission" date="2022-10" db="EMBL/GenBank/DDBJ databases">
        <title>Complete genome sequence of Agrobacterium salinitolerans CFBP5507.</title>
        <authorList>
            <person name="Tchabashvili S."/>
            <person name="Yen H.-C."/>
            <person name="Haryono M."/>
            <person name="Lin Y.-C."/>
            <person name="Lai E.-M."/>
            <person name="Kuo C.-H."/>
        </authorList>
    </citation>
    <scope>NUCLEOTIDE SEQUENCE</scope>
    <source>
        <strain evidence="1">CFBP5507</strain>
        <plasmid evidence="1">pAtCFBP5507a</plasmid>
    </source>
</reference>
<dbReference type="OrthoDB" id="9805247at2"/>
<dbReference type="RefSeq" id="WP_137409248.1">
    <property type="nucleotide sequence ID" value="NZ_CP109970.1"/>
</dbReference>
<keyword evidence="1" id="KW-0614">Plasmid</keyword>
<proteinExistence type="predicted"/>
<dbReference type="InterPro" id="IPR009267">
    <property type="entry name" value="NTP_transf_6"/>
</dbReference>
<protein>
    <submittedName>
        <fullName evidence="1">Nucleotidyltransferase family protein</fullName>
    </submittedName>
</protein>
<dbReference type="PANTHER" id="PTHR39166:SF1">
    <property type="entry name" value="BLL1166 PROTEIN"/>
    <property type="match status" value="1"/>
</dbReference>
<evidence type="ECO:0000313" key="1">
    <source>
        <dbReference type="EMBL" id="UYZ11006.1"/>
    </source>
</evidence>
<dbReference type="AlphaFoldDB" id="A0A4Z1R069"/>
<sequence length="194" mass="22103">MPPQTKKFETIVLSNPLVRAVWDEWERLDLPGCWLVAGCLAQTVWNKRFGFPLEHAISDLDLVYFDPDDVSAESEEQHGERIRNMLVHLPVWIDVKNEARVHIWYEEKFGYPIAPYSSMKDAISTFPTTATAVGIRPSGAGAEVYAPFGLGDLLNGIVRANQTQITREIFEAKVSKWLDRWPDLTVIPWNYSKA</sequence>
<gene>
    <name evidence="1" type="ORF">CFBP5507_24560</name>
</gene>
<accession>A0A4Z1R069</accession>